<keyword evidence="7" id="KW-0675">Receptor</keyword>
<comment type="similarity">
    <text evidence="2">Belongs to the G-protein coupled receptor Fz/Smo family.</text>
</comment>
<evidence type="ECO:0000259" key="9">
    <source>
        <dbReference type="PROSITE" id="PS50261"/>
    </source>
</evidence>
<dbReference type="PROSITE" id="PS50261">
    <property type="entry name" value="G_PROTEIN_RECEP_F2_4"/>
    <property type="match status" value="1"/>
</dbReference>
<dbReference type="SMART" id="SM01330">
    <property type="entry name" value="Frizzled"/>
    <property type="match status" value="1"/>
</dbReference>
<dbReference type="Pfam" id="PF01534">
    <property type="entry name" value="Frizzled"/>
    <property type="match status" value="2"/>
</dbReference>
<keyword evidence="4 8" id="KW-0812">Transmembrane</keyword>
<dbReference type="PANTHER" id="PTHR11309">
    <property type="entry name" value="FRIZZLED"/>
    <property type="match status" value="1"/>
</dbReference>
<comment type="subcellular location">
    <subcellularLocation>
        <location evidence="1">Membrane</location>
        <topology evidence="1">Multi-pass membrane protein</topology>
    </subcellularLocation>
</comment>
<dbReference type="PRINTS" id="PR00489">
    <property type="entry name" value="FRIZZLED"/>
</dbReference>
<name>A0A3S5C8A5_9PLAT</name>
<evidence type="ECO:0000256" key="5">
    <source>
        <dbReference type="ARBA" id="ARBA00022989"/>
    </source>
</evidence>
<dbReference type="GO" id="GO:0005886">
    <property type="term" value="C:plasma membrane"/>
    <property type="evidence" value="ECO:0007669"/>
    <property type="project" value="TreeGrafter"/>
</dbReference>
<dbReference type="InterPro" id="IPR015526">
    <property type="entry name" value="Frizzled/SFRP"/>
</dbReference>
<dbReference type="GO" id="GO:0035567">
    <property type="term" value="P:non-canonical Wnt signaling pathway"/>
    <property type="evidence" value="ECO:0007669"/>
    <property type="project" value="TreeGrafter"/>
</dbReference>
<evidence type="ECO:0000256" key="7">
    <source>
        <dbReference type="ARBA" id="ARBA00023170"/>
    </source>
</evidence>
<dbReference type="InterPro" id="IPR000539">
    <property type="entry name" value="Frizzled/Smoothened_7TM"/>
</dbReference>
<organism evidence="10 11">
    <name type="scientific">Protopolystoma xenopodis</name>
    <dbReference type="NCBI Taxonomy" id="117903"/>
    <lineage>
        <taxon>Eukaryota</taxon>
        <taxon>Metazoa</taxon>
        <taxon>Spiralia</taxon>
        <taxon>Lophotrochozoa</taxon>
        <taxon>Platyhelminthes</taxon>
        <taxon>Monogenea</taxon>
        <taxon>Polyopisthocotylea</taxon>
        <taxon>Polystomatidea</taxon>
        <taxon>Polystomatidae</taxon>
        <taxon>Protopolystoma</taxon>
    </lineage>
</organism>
<evidence type="ECO:0000256" key="1">
    <source>
        <dbReference type="ARBA" id="ARBA00004141"/>
    </source>
</evidence>
<feature type="transmembrane region" description="Helical" evidence="8">
    <location>
        <begin position="99"/>
        <end position="126"/>
    </location>
</feature>
<dbReference type="Proteomes" id="UP000784294">
    <property type="component" value="Unassembled WGS sequence"/>
</dbReference>
<evidence type="ECO:0000256" key="6">
    <source>
        <dbReference type="ARBA" id="ARBA00023136"/>
    </source>
</evidence>
<evidence type="ECO:0000256" key="2">
    <source>
        <dbReference type="ARBA" id="ARBA00008077"/>
    </source>
</evidence>
<reference evidence="10" key="1">
    <citation type="submission" date="2018-11" db="EMBL/GenBank/DDBJ databases">
        <authorList>
            <consortium name="Pathogen Informatics"/>
        </authorList>
    </citation>
    <scope>NUCLEOTIDE SEQUENCE</scope>
</reference>
<evidence type="ECO:0000256" key="4">
    <source>
        <dbReference type="ARBA" id="ARBA00022692"/>
    </source>
</evidence>
<evidence type="ECO:0000256" key="3">
    <source>
        <dbReference type="ARBA" id="ARBA00022473"/>
    </source>
</evidence>
<dbReference type="PANTHER" id="PTHR11309:SF126">
    <property type="entry name" value="FRIZZLED-2"/>
    <property type="match status" value="1"/>
</dbReference>
<dbReference type="AlphaFoldDB" id="A0A3S5C8A5"/>
<keyword evidence="3" id="KW-0217">Developmental protein</keyword>
<dbReference type="Gene3D" id="1.20.1070.10">
    <property type="entry name" value="Rhodopsin 7-helix transmembrane proteins"/>
    <property type="match status" value="1"/>
</dbReference>
<evidence type="ECO:0000313" key="11">
    <source>
        <dbReference type="Proteomes" id="UP000784294"/>
    </source>
</evidence>
<dbReference type="GO" id="GO:0060070">
    <property type="term" value="P:canonical Wnt signaling pathway"/>
    <property type="evidence" value="ECO:0007669"/>
    <property type="project" value="TreeGrafter"/>
</dbReference>
<evidence type="ECO:0000256" key="8">
    <source>
        <dbReference type="SAM" id="Phobius"/>
    </source>
</evidence>
<proteinExistence type="inferred from homology"/>
<dbReference type="EMBL" id="CAAALY010271420">
    <property type="protein sequence ID" value="VEL41869.1"/>
    <property type="molecule type" value="Genomic_DNA"/>
</dbReference>
<sequence>MTTRLDEVFHFLGWFLPGAQAMIVLTMSAVDGDPVGGLCYVGGTNLTHLKAFVLAPLSLYLVLGTGFLVSGFVALFKIRSAIKLQGPEAVMKTEKLEKLMLRIGIFGLLYTLPAITVLGCLGYELANRVAWERGHNCPCSRPVWLPLDQRFGSTRAVDAAVTASTSAPASGSALGSAGLGDSVPRDGVQLEGDEQLLFTRLLEALGELLTSESLPADEQRRVAFASLTGLLNPTSLPGEPGLRLGPGSISLHVVEADDPEAGRFDATRPEYAVFMLKYFMSLVVGITSGFWIWSSKTLAVWQACLRGICRRQSHPPTLLAMTLARPGNQIESPVGQAYQTGGQLRPTLDSPTVAMAWGGPQKRRMPSQPQLRKQGRTDTLWFWFYLVFTTWSQRQGDIV</sequence>
<gene>
    <name evidence="10" type="ORF">PXEA_LOCUS35309</name>
</gene>
<feature type="transmembrane region" description="Helical" evidence="8">
    <location>
        <begin position="271"/>
        <end position="293"/>
    </location>
</feature>
<comment type="caution">
    <text evidence="10">The sequence shown here is derived from an EMBL/GenBank/DDBJ whole genome shotgun (WGS) entry which is preliminary data.</text>
</comment>
<feature type="domain" description="G-protein coupled receptors family 2 profile 2" evidence="9">
    <location>
        <begin position="1"/>
        <end position="167"/>
    </location>
</feature>
<dbReference type="OrthoDB" id="10053709at2759"/>
<protein>
    <recommendedName>
        <fullName evidence="9">G-protein coupled receptors family 2 profile 2 domain-containing protein</fullName>
    </recommendedName>
</protein>
<dbReference type="GO" id="GO:0017147">
    <property type="term" value="F:Wnt-protein binding"/>
    <property type="evidence" value="ECO:0007669"/>
    <property type="project" value="TreeGrafter"/>
</dbReference>
<keyword evidence="5 8" id="KW-1133">Transmembrane helix</keyword>
<feature type="transmembrane region" description="Helical" evidence="8">
    <location>
        <begin position="57"/>
        <end position="78"/>
    </location>
</feature>
<keyword evidence="6 8" id="KW-0472">Membrane</keyword>
<keyword evidence="11" id="KW-1185">Reference proteome</keyword>
<dbReference type="InterPro" id="IPR017981">
    <property type="entry name" value="GPCR_2-like_7TM"/>
</dbReference>
<evidence type="ECO:0000313" key="10">
    <source>
        <dbReference type="EMBL" id="VEL41869.1"/>
    </source>
</evidence>
<accession>A0A3S5C8A5</accession>
<dbReference type="GO" id="GO:0042813">
    <property type="term" value="F:Wnt receptor activity"/>
    <property type="evidence" value="ECO:0007669"/>
    <property type="project" value="TreeGrafter"/>
</dbReference>